<name>A0A7W7WEQ1_9ACTN</name>
<dbReference type="Proteomes" id="UP000534286">
    <property type="component" value="Unassembled WGS sequence"/>
</dbReference>
<feature type="compositionally biased region" description="Low complexity" evidence="1">
    <location>
        <begin position="40"/>
        <end position="54"/>
    </location>
</feature>
<comment type="caution">
    <text evidence="3">The sequence shown here is derived from an EMBL/GenBank/DDBJ whole genome shotgun (WGS) entry which is preliminary data.</text>
</comment>
<accession>A0A7W7WEQ1</accession>
<keyword evidence="4" id="KW-1185">Reference proteome</keyword>
<protein>
    <submittedName>
        <fullName evidence="3">Uncharacterized protein</fullName>
    </submittedName>
</protein>
<evidence type="ECO:0000313" key="3">
    <source>
        <dbReference type="EMBL" id="MBB4943619.1"/>
    </source>
</evidence>
<proteinExistence type="predicted"/>
<gene>
    <name evidence="3" type="ORF">FHR32_008019</name>
</gene>
<sequence>MEAIIFRTRRVCRTSAMAVLLTTVALVSGACSSGDEPGRTVASVTPGGGSTSAATQAAQGKADILAYAKCMRENGMPDFPDPQPGGGLGLPPGVDPNSPEFKKTEDKCRHFMGPDQEKRDGEQTWPSAEKLKYAQCMRDNGVPKFPDPDAQGGFKFKEGGPVDPQSPQFKKAEAVCAKYQPQNIARTGPGSGP</sequence>
<dbReference type="PROSITE" id="PS51257">
    <property type="entry name" value="PROKAR_LIPOPROTEIN"/>
    <property type="match status" value="1"/>
</dbReference>
<evidence type="ECO:0000313" key="4">
    <source>
        <dbReference type="Proteomes" id="UP000534286"/>
    </source>
</evidence>
<feature type="region of interest" description="Disordered" evidence="1">
    <location>
        <begin position="81"/>
        <end position="104"/>
    </location>
</feature>
<dbReference type="RefSeq" id="WP_184759392.1">
    <property type="nucleotide sequence ID" value="NZ_BAABEK010000096.1"/>
</dbReference>
<keyword evidence="2" id="KW-0732">Signal</keyword>
<dbReference type="AlphaFoldDB" id="A0A7W7WEQ1"/>
<evidence type="ECO:0000256" key="2">
    <source>
        <dbReference type="SAM" id="SignalP"/>
    </source>
</evidence>
<dbReference type="EMBL" id="JACHJU010000005">
    <property type="protein sequence ID" value="MBB4943619.1"/>
    <property type="molecule type" value="Genomic_DNA"/>
</dbReference>
<reference evidence="3 4" key="1">
    <citation type="submission" date="2020-08" db="EMBL/GenBank/DDBJ databases">
        <title>Sequencing the genomes of 1000 actinobacteria strains.</title>
        <authorList>
            <person name="Klenk H.-P."/>
        </authorList>
    </citation>
    <scope>NUCLEOTIDE SEQUENCE [LARGE SCALE GENOMIC DNA]</scope>
    <source>
        <strain evidence="3 4">DSM 43023</strain>
    </source>
</reference>
<evidence type="ECO:0000256" key="1">
    <source>
        <dbReference type="SAM" id="MobiDB-lite"/>
    </source>
</evidence>
<feature type="signal peptide" evidence="2">
    <location>
        <begin position="1"/>
        <end position="33"/>
    </location>
</feature>
<feature type="region of interest" description="Disordered" evidence="1">
    <location>
        <begin position="139"/>
        <end position="169"/>
    </location>
</feature>
<organism evidence="3 4">
    <name type="scientific">Streptosporangium album</name>
    <dbReference type="NCBI Taxonomy" id="47479"/>
    <lineage>
        <taxon>Bacteria</taxon>
        <taxon>Bacillati</taxon>
        <taxon>Actinomycetota</taxon>
        <taxon>Actinomycetes</taxon>
        <taxon>Streptosporangiales</taxon>
        <taxon>Streptosporangiaceae</taxon>
        <taxon>Streptosporangium</taxon>
    </lineage>
</organism>
<feature type="chain" id="PRO_5038547858" evidence="2">
    <location>
        <begin position="34"/>
        <end position="193"/>
    </location>
</feature>
<feature type="region of interest" description="Disordered" evidence="1">
    <location>
        <begin position="32"/>
        <end position="54"/>
    </location>
</feature>